<comment type="caution">
    <text evidence="2">The sequence shown here is derived from an EMBL/GenBank/DDBJ whole genome shotgun (WGS) entry which is preliminary data.</text>
</comment>
<dbReference type="AlphaFoldDB" id="C2KHR0"/>
<sequence length="46" mass="5101">MYGTFSLLGGIGNTLAQLVFCFYLCHQKESKNLGLLSVFPSLFNNN</sequence>
<feature type="non-terminal residue" evidence="2">
    <location>
        <position position="46"/>
    </location>
</feature>
<evidence type="ECO:0000256" key="1">
    <source>
        <dbReference type="SAM" id="Phobius"/>
    </source>
</evidence>
<evidence type="ECO:0000313" key="2">
    <source>
        <dbReference type="EMBL" id="EEJ43253.1"/>
    </source>
</evidence>
<protein>
    <submittedName>
        <fullName evidence="2">Uncharacterized protein</fullName>
    </submittedName>
</protein>
<name>C2KHR0_LEUMC</name>
<proteinExistence type="predicted"/>
<keyword evidence="1" id="KW-1133">Transmembrane helix</keyword>
<dbReference type="EMBL" id="ACKV01000007">
    <property type="protein sequence ID" value="EEJ43253.1"/>
    <property type="molecule type" value="Genomic_DNA"/>
</dbReference>
<reference evidence="2 3" key="1">
    <citation type="submission" date="2009-04" db="EMBL/GenBank/DDBJ databases">
        <authorList>
            <person name="Qin X."/>
            <person name="Bachman B."/>
            <person name="Battles P."/>
            <person name="Bell A."/>
            <person name="Bess C."/>
            <person name="Bickham C."/>
            <person name="Chaboub L."/>
            <person name="Chen D."/>
            <person name="Coyle M."/>
            <person name="Deiros D.R."/>
            <person name="Dinh H."/>
            <person name="Forbes L."/>
            <person name="Fowler G."/>
            <person name="Francisco L."/>
            <person name="Fu Q."/>
            <person name="Gubbala S."/>
            <person name="Hale W."/>
            <person name="Han Y."/>
            <person name="Hemphill L."/>
            <person name="Highlander S.K."/>
            <person name="Hirani K."/>
            <person name="Hogues M."/>
            <person name="Jackson L."/>
            <person name="Jakkamsetti A."/>
            <person name="Javaid M."/>
            <person name="Jiang H."/>
            <person name="Korchina V."/>
            <person name="Kovar C."/>
            <person name="Lara F."/>
            <person name="Lee S."/>
            <person name="Mata R."/>
            <person name="Mathew T."/>
            <person name="Moen C."/>
            <person name="Morales K."/>
            <person name="Munidasa M."/>
            <person name="Nazareth L."/>
            <person name="Ngo R."/>
            <person name="Nguyen L."/>
            <person name="Okwuonu G."/>
            <person name="Ongeri F."/>
            <person name="Patil S."/>
            <person name="Petrosino J."/>
            <person name="Pham C."/>
            <person name="Pham P."/>
            <person name="Pu L.-L."/>
            <person name="Puazo M."/>
            <person name="Raj R."/>
            <person name="Reid J."/>
            <person name="Rouhana J."/>
            <person name="Saada N."/>
            <person name="Shang Y."/>
            <person name="Simmons D."/>
            <person name="Thornton R."/>
            <person name="Warren J."/>
            <person name="Weissenberger G."/>
            <person name="Zhang J."/>
            <person name="Zhang L."/>
            <person name="Zhou C."/>
            <person name="Zhu D."/>
            <person name="Muzny D."/>
            <person name="Worley K."/>
            <person name="Gibbs R."/>
        </authorList>
    </citation>
    <scope>NUCLEOTIDE SEQUENCE [LARGE SCALE GENOMIC DNA]</scope>
    <source>
        <strain evidence="2 3">ATCC 19254</strain>
    </source>
</reference>
<gene>
    <name evidence="2" type="ORF">HMPREF0555_0176</name>
</gene>
<keyword evidence="1" id="KW-0472">Membrane</keyword>
<dbReference type="Proteomes" id="UP000004283">
    <property type="component" value="Unassembled WGS sequence"/>
</dbReference>
<dbReference type="HOGENOM" id="CLU_3193059_0_0_9"/>
<evidence type="ECO:0000313" key="3">
    <source>
        <dbReference type="Proteomes" id="UP000004283"/>
    </source>
</evidence>
<accession>C2KHR0</accession>
<organism evidence="2 3">
    <name type="scientific">Leuconostoc mesenteroides subsp. cremoris ATCC 19254</name>
    <dbReference type="NCBI Taxonomy" id="586220"/>
    <lineage>
        <taxon>Bacteria</taxon>
        <taxon>Bacillati</taxon>
        <taxon>Bacillota</taxon>
        <taxon>Bacilli</taxon>
        <taxon>Lactobacillales</taxon>
        <taxon>Lactobacillaceae</taxon>
        <taxon>Leuconostoc</taxon>
    </lineage>
</organism>
<feature type="transmembrane region" description="Helical" evidence="1">
    <location>
        <begin position="6"/>
        <end position="25"/>
    </location>
</feature>
<keyword evidence="1" id="KW-0812">Transmembrane</keyword>